<evidence type="ECO:0000256" key="19">
    <source>
        <dbReference type="SAM" id="MobiDB-lite"/>
    </source>
</evidence>
<dbReference type="PROSITE" id="PS51392">
    <property type="entry name" value="KEN"/>
    <property type="match status" value="1"/>
</dbReference>
<dbReference type="GO" id="GO:0016787">
    <property type="term" value="F:hydrolase activity"/>
    <property type="evidence" value="ECO:0007669"/>
    <property type="project" value="UniProtKB-KW"/>
</dbReference>
<evidence type="ECO:0000313" key="24">
    <source>
        <dbReference type="WBParaSite" id="Pan_g9381.t1"/>
    </source>
</evidence>
<keyword evidence="13" id="KW-0067">ATP-binding</keyword>
<evidence type="ECO:0000256" key="7">
    <source>
        <dbReference type="ARBA" id="ARBA00022692"/>
    </source>
</evidence>
<keyword evidence="5" id="KW-0597">Phosphoprotein</keyword>
<dbReference type="Proteomes" id="UP000492821">
    <property type="component" value="Unassembled WGS sequence"/>
</dbReference>
<keyword evidence="16" id="KW-0511">Multifunctional enzyme</keyword>
<evidence type="ECO:0000256" key="5">
    <source>
        <dbReference type="ARBA" id="ARBA00022553"/>
    </source>
</evidence>
<evidence type="ECO:0000256" key="3">
    <source>
        <dbReference type="ARBA" id="ARBA00012513"/>
    </source>
</evidence>
<dbReference type="PROSITE" id="PS00108">
    <property type="entry name" value="PROTEIN_KINASE_ST"/>
    <property type="match status" value="1"/>
</dbReference>
<feature type="compositionally biased region" description="Polar residues" evidence="19">
    <location>
        <begin position="726"/>
        <end position="743"/>
    </location>
</feature>
<dbReference type="InterPro" id="IPR045133">
    <property type="entry name" value="IRE1/2-like"/>
</dbReference>
<dbReference type="PROSITE" id="PS50011">
    <property type="entry name" value="PROTEIN_KINASE_DOM"/>
    <property type="match status" value="1"/>
</dbReference>
<feature type="region of interest" description="Disordered" evidence="19">
    <location>
        <begin position="251"/>
        <end position="299"/>
    </location>
</feature>
<keyword evidence="8" id="KW-0732">Signal</keyword>
<dbReference type="SMART" id="SM00220">
    <property type="entry name" value="S_TKc"/>
    <property type="match status" value="1"/>
</dbReference>
<evidence type="ECO:0000256" key="18">
    <source>
        <dbReference type="ARBA" id="ARBA00048679"/>
    </source>
</evidence>
<comment type="subcellular location">
    <subcellularLocation>
        <location evidence="2">Endoplasmic reticulum membrane</location>
        <topology evidence="2">Single-pass type I membrane protein</topology>
    </subcellularLocation>
</comment>
<protein>
    <recommendedName>
        <fullName evidence="3">non-specific serine/threonine protein kinase</fullName>
        <ecNumber evidence="3">2.7.11.1</ecNumber>
    </recommendedName>
</protein>
<keyword evidence="6" id="KW-0808">Transferase</keyword>
<evidence type="ECO:0000256" key="17">
    <source>
        <dbReference type="ARBA" id="ARBA00047899"/>
    </source>
</evidence>
<evidence type="ECO:0000256" key="15">
    <source>
        <dbReference type="ARBA" id="ARBA00023136"/>
    </source>
</evidence>
<feature type="compositionally biased region" description="Basic residues" evidence="19">
    <location>
        <begin position="791"/>
        <end position="800"/>
    </location>
</feature>
<accession>A0A7E4WBT4</accession>
<evidence type="ECO:0000256" key="11">
    <source>
        <dbReference type="ARBA" id="ARBA00022801"/>
    </source>
</evidence>
<feature type="transmembrane region" description="Helical" evidence="20">
    <location>
        <begin position="220"/>
        <end position="241"/>
    </location>
</feature>
<evidence type="ECO:0000256" key="12">
    <source>
        <dbReference type="ARBA" id="ARBA00022824"/>
    </source>
</evidence>
<dbReference type="InterPro" id="IPR011009">
    <property type="entry name" value="Kinase-like_dom_sf"/>
</dbReference>
<dbReference type="Gene3D" id="1.10.510.10">
    <property type="entry name" value="Transferase(Phosphotransferase) domain 1"/>
    <property type="match status" value="1"/>
</dbReference>
<comment type="cofactor">
    <cofactor evidence="1">
        <name>Mg(2+)</name>
        <dbReference type="ChEBI" id="CHEBI:18420"/>
    </cofactor>
</comment>
<evidence type="ECO:0000256" key="4">
    <source>
        <dbReference type="ARBA" id="ARBA00022527"/>
    </source>
</evidence>
<comment type="catalytic activity">
    <reaction evidence="17">
        <text>L-threonyl-[protein] + ATP = O-phospho-L-threonyl-[protein] + ADP + H(+)</text>
        <dbReference type="Rhea" id="RHEA:46608"/>
        <dbReference type="Rhea" id="RHEA-COMP:11060"/>
        <dbReference type="Rhea" id="RHEA-COMP:11605"/>
        <dbReference type="ChEBI" id="CHEBI:15378"/>
        <dbReference type="ChEBI" id="CHEBI:30013"/>
        <dbReference type="ChEBI" id="CHEBI:30616"/>
        <dbReference type="ChEBI" id="CHEBI:61977"/>
        <dbReference type="ChEBI" id="CHEBI:456216"/>
        <dbReference type="EC" id="2.7.11.1"/>
    </reaction>
</comment>
<feature type="region of interest" description="Disordered" evidence="19">
    <location>
        <begin position="726"/>
        <end position="832"/>
    </location>
</feature>
<comment type="catalytic activity">
    <reaction evidence="18">
        <text>L-seryl-[protein] + ATP = O-phospho-L-seryl-[protein] + ADP + H(+)</text>
        <dbReference type="Rhea" id="RHEA:17989"/>
        <dbReference type="Rhea" id="RHEA-COMP:9863"/>
        <dbReference type="Rhea" id="RHEA-COMP:11604"/>
        <dbReference type="ChEBI" id="CHEBI:15378"/>
        <dbReference type="ChEBI" id="CHEBI:29999"/>
        <dbReference type="ChEBI" id="CHEBI:30616"/>
        <dbReference type="ChEBI" id="CHEBI:83421"/>
        <dbReference type="ChEBI" id="CHEBI:456216"/>
        <dbReference type="EC" id="2.7.11.1"/>
    </reaction>
</comment>
<dbReference type="Pfam" id="PF06479">
    <property type="entry name" value="Ribonuc_2-5A"/>
    <property type="match status" value="1"/>
</dbReference>
<dbReference type="InterPro" id="IPR008271">
    <property type="entry name" value="Ser/Thr_kinase_AS"/>
</dbReference>
<dbReference type="GO" id="GO:0004674">
    <property type="term" value="F:protein serine/threonine kinase activity"/>
    <property type="evidence" value="ECO:0007669"/>
    <property type="project" value="UniProtKB-KW"/>
</dbReference>
<dbReference type="Gene3D" id="3.30.200.20">
    <property type="entry name" value="Phosphorylase Kinase, domain 1"/>
    <property type="match status" value="1"/>
</dbReference>
<evidence type="ECO:0000259" key="21">
    <source>
        <dbReference type="PROSITE" id="PS50011"/>
    </source>
</evidence>
<dbReference type="PANTHER" id="PTHR13954">
    <property type="entry name" value="IRE1-RELATED"/>
    <property type="match status" value="1"/>
</dbReference>
<dbReference type="EC" id="2.7.11.1" evidence="3"/>
<dbReference type="Gene3D" id="1.20.1440.180">
    <property type="entry name" value="KEN domain"/>
    <property type="match status" value="1"/>
</dbReference>
<keyword evidence="12" id="KW-0256">Endoplasmic reticulum</keyword>
<keyword evidence="7 20" id="KW-0812">Transmembrane</keyword>
<dbReference type="GO" id="GO:0070059">
    <property type="term" value="P:intrinsic apoptotic signaling pathway in response to endoplasmic reticulum stress"/>
    <property type="evidence" value="ECO:0007669"/>
    <property type="project" value="TreeGrafter"/>
</dbReference>
<evidence type="ECO:0000256" key="1">
    <source>
        <dbReference type="ARBA" id="ARBA00001946"/>
    </source>
</evidence>
<evidence type="ECO:0000259" key="22">
    <source>
        <dbReference type="PROSITE" id="PS51392"/>
    </source>
</evidence>
<feature type="domain" description="Protein kinase" evidence="21">
    <location>
        <begin position="311"/>
        <end position="573"/>
    </location>
</feature>
<dbReference type="InterPro" id="IPR000719">
    <property type="entry name" value="Prot_kinase_dom"/>
</dbReference>
<keyword evidence="23" id="KW-1185">Reference proteome</keyword>
<evidence type="ECO:0000256" key="9">
    <source>
        <dbReference type="ARBA" id="ARBA00022741"/>
    </source>
</evidence>
<reference evidence="23" key="1">
    <citation type="journal article" date="2013" name="Genetics">
        <title>The draft genome and transcriptome of Panagrellus redivivus are shaped by the harsh demands of a free-living lifestyle.</title>
        <authorList>
            <person name="Srinivasan J."/>
            <person name="Dillman A.R."/>
            <person name="Macchietto M.G."/>
            <person name="Heikkinen L."/>
            <person name="Lakso M."/>
            <person name="Fracchia K.M."/>
            <person name="Antoshechkin I."/>
            <person name="Mortazavi A."/>
            <person name="Wong G."/>
            <person name="Sternberg P.W."/>
        </authorList>
    </citation>
    <scope>NUCLEOTIDE SEQUENCE [LARGE SCALE GENOMIC DNA]</scope>
    <source>
        <strain evidence="23">MT8872</strain>
    </source>
</reference>
<keyword evidence="4" id="KW-0723">Serine/threonine-protein kinase</keyword>
<evidence type="ECO:0000313" key="23">
    <source>
        <dbReference type="Proteomes" id="UP000492821"/>
    </source>
</evidence>
<keyword evidence="11" id="KW-0378">Hydrolase</keyword>
<dbReference type="FunFam" id="3.30.200.20:FF:000077">
    <property type="entry name" value="Putative Serine/threonine-protein kinase/endoribonuclease IRE1"/>
    <property type="match status" value="1"/>
</dbReference>
<keyword evidence="14 20" id="KW-1133">Transmembrane helix</keyword>
<evidence type="ECO:0000256" key="8">
    <source>
        <dbReference type="ARBA" id="ARBA00022729"/>
    </source>
</evidence>
<dbReference type="SMART" id="SM00580">
    <property type="entry name" value="PUG"/>
    <property type="match status" value="1"/>
</dbReference>
<name>A0A7E4WBT4_PANRE</name>
<evidence type="ECO:0000256" key="2">
    <source>
        <dbReference type="ARBA" id="ARBA00004115"/>
    </source>
</evidence>
<dbReference type="AlphaFoldDB" id="A0A7E4WBT4"/>
<dbReference type="GO" id="GO:0036498">
    <property type="term" value="P:IRE1-mediated unfolded protein response"/>
    <property type="evidence" value="ECO:0007669"/>
    <property type="project" value="TreeGrafter"/>
</dbReference>
<dbReference type="GO" id="GO:0004521">
    <property type="term" value="F:RNA endonuclease activity"/>
    <property type="evidence" value="ECO:0007669"/>
    <property type="project" value="InterPro"/>
</dbReference>
<keyword evidence="15 20" id="KW-0472">Membrane</keyword>
<dbReference type="WBParaSite" id="Pan_g9381.t1">
    <property type="protein sequence ID" value="Pan_g9381.t1"/>
    <property type="gene ID" value="Pan_g9381"/>
</dbReference>
<evidence type="ECO:0000256" key="20">
    <source>
        <dbReference type="SAM" id="Phobius"/>
    </source>
</evidence>
<evidence type="ECO:0000256" key="16">
    <source>
        <dbReference type="ARBA" id="ARBA00023268"/>
    </source>
</evidence>
<dbReference type="GO" id="GO:0080090">
    <property type="term" value="P:regulation of primary metabolic process"/>
    <property type="evidence" value="ECO:0007669"/>
    <property type="project" value="UniProtKB-ARBA"/>
</dbReference>
<dbReference type="Pfam" id="PF00069">
    <property type="entry name" value="Pkinase"/>
    <property type="match status" value="1"/>
</dbReference>
<dbReference type="InterPro" id="IPR038357">
    <property type="entry name" value="KEN_sf"/>
</dbReference>
<proteinExistence type="predicted"/>
<dbReference type="CDD" id="cd10422">
    <property type="entry name" value="RNase_Ire1"/>
    <property type="match status" value="1"/>
</dbReference>
<reference evidence="24" key="2">
    <citation type="submission" date="2020-10" db="UniProtKB">
        <authorList>
            <consortium name="WormBaseParasite"/>
        </authorList>
    </citation>
    <scope>IDENTIFICATION</scope>
</reference>
<sequence>MGWMGRDNQQAYEPDLIADLQWFTATHRGPSSTVDSAEYVPNPDSRLQSMLYVGETQHGLYAIPAVVDREAVPPKSLGPLLTSGPVKQVALDVDGNRPIVVRPQFSAKVHPNMVTYRTEQGEYLLLGYHRAPQLTSSDQMQFTDPSPFSINYRYITDYNQNSMPSQPYCRGRNCPTAANRRSRRVSPEISKGNPLIGYDQDDEYLTRAELLLEMWSTYPLTFMTAAAVIVSLVVATVYLFGRESGKNDRLINEVSRNSQSRSRANTGANDNSRKKSWSIFGRVNQPAPNDPEPEGDPNLPPGWISIGKIQYDKNHELGSGGQGTVVYKGRFDGRDAAVKRVLASVLTYVDREIKLLRESDSHPNVIRYFCSEADDHFRFIALELCECSLRDYVFDEAARANFKDVDSLDMMKQATDGLLHLHQMNIVHRDVKPQNILLTRTHNGQPRVLISDFGLCKKIQHGHASLSRMSGFVGTEGYIAPEMYDTDGTRVTHLVDVFSLGCVYYFVLTNGKHPFGDSIQRQSNILKGEYSLVALAGRETTFDIAALNLIESMIQFKPIQRPRLSAVLAHPMFWNKERQLQFYMDVSDRIEKEEESSDVLVRLEHLAPRVSRNWHHAICSHLEADLNKFRTYRGHSIRDLLRALRNKKHHYRELPPDVKESLGDIPNGYVHYWNSRFPRLLMHSYNALIVCAEEPAFATYYPTEAHSFCNRRLEDELDKDFVAAGTGSQLRHTTSTPALQGSPQKPRRSPAEAVNNWRDNSPSPGPSAPPQPTPPVHNTTPRGPQSANAAKKAKKAKKARALFNALPQVYEGTMGPDGDANDENASAPAEED</sequence>
<organism evidence="23 24">
    <name type="scientific">Panagrellus redivivus</name>
    <name type="common">Microworm</name>
    <dbReference type="NCBI Taxonomy" id="6233"/>
    <lineage>
        <taxon>Eukaryota</taxon>
        <taxon>Metazoa</taxon>
        <taxon>Ecdysozoa</taxon>
        <taxon>Nematoda</taxon>
        <taxon>Chromadorea</taxon>
        <taxon>Rhabditida</taxon>
        <taxon>Tylenchina</taxon>
        <taxon>Panagrolaimomorpha</taxon>
        <taxon>Panagrolaimoidea</taxon>
        <taxon>Panagrolaimidae</taxon>
        <taxon>Panagrellus</taxon>
    </lineage>
</organism>
<feature type="compositionally biased region" description="Polar residues" evidence="19">
    <location>
        <begin position="254"/>
        <end position="270"/>
    </location>
</feature>
<evidence type="ECO:0000256" key="14">
    <source>
        <dbReference type="ARBA" id="ARBA00022989"/>
    </source>
</evidence>
<dbReference type="GO" id="GO:0010468">
    <property type="term" value="P:regulation of gene expression"/>
    <property type="evidence" value="ECO:0007669"/>
    <property type="project" value="UniProtKB-ARBA"/>
</dbReference>
<keyword evidence="9" id="KW-0547">Nucleotide-binding</keyword>
<dbReference type="PANTHER" id="PTHR13954:SF6">
    <property type="entry name" value="NON-SPECIFIC SERINE_THREONINE PROTEIN KINASE"/>
    <property type="match status" value="1"/>
</dbReference>
<dbReference type="GO" id="GO:0051082">
    <property type="term" value="F:unfolded protein binding"/>
    <property type="evidence" value="ECO:0007669"/>
    <property type="project" value="TreeGrafter"/>
</dbReference>
<dbReference type="GO" id="GO:0005524">
    <property type="term" value="F:ATP binding"/>
    <property type="evidence" value="ECO:0007669"/>
    <property type="project" value="UniProtKB-KW"/>
</dbReference>
<keyword evidence="10" id="KW-0418">Kinase</keyword>
<dbReference type="SUPFAM" id="SSF56112">
    <property type="entry name" value="Protein kinase-like (PK-like)"/>
    <property type="match status" value="1"/>
</dbReference>
<evidence type="ECO:0000256" key="6">
    <source>
        <dbReference type="ARBA" id="ARBA00022679"/>
    </source>
</evidence>
<feature type="domain" description="KEN" evidence="22">
    <location>
        <begin position="576"/>
        <end position="703"/>
    </location>
</feature>
<dbReference type="FunFam" id="1.20.1440.180:FF:000001">
    <property type="entry name" value="Serine/threonine-protein kinase/endoribonuclease IRE1"/>
    <property type="match status" value="1"/>
</dbReference>
<evidence type="ECO:0000256" key="13">
    <source>
        <dbReference type="ARBA" id="ARBA00022840"/>
    </source>
</evidence>
<dbReference type="InterPro" id="IPR010513">
    <property type="entry name" value="KEN_dom"/>
</dbReference>
<feature type="compositionally biased region" description="Pro residues" evidence="19">
    <location>
        <begin position="763"/>
        <end position="775"/>
    </location>
</feature>
<dbReference type="GO" id="GO:1990604">
    <property type="term" value="C:IRE1-TRAF2-ASK1 complex"/>
    <property type="evidence" value="ECO:0007669"/>
    <property type="project" value="TreeGrafter"/>
</dbReference>
<feature type="compositionally biased region" description="Polar residues" evidence="19">
    <location>
        <begin position="776"/>
        <end position="786"/>
    </location>
</feature>
<evidence type="ECO:0000256" key="10">
    <source>
        <dbReference type="ARBA" id="ARBA00022777"/>
    </source>
</evidence>
<dbReference type="GO" id="GO:0006397">
    <property type="term" value="P:mRNA processing"/>
    <property type="evidence" value="ECO:0007669"/>
    <property type="project" value="InterPro"/>
</dbReference>